<organism evidence="7 8">
    <name type="scientific">Leptospira weilii str. Ecochallenge</name>
    <dbReference type="NCBI Taxonomy" id="1049986"/>
    <lineage>
        <taxon>Bacteria</taxon>
        <taxon>Pseudomonadati</taxon>
        <taxon>Spirochaetota</taxon>
        <taxon>Spirochaetia</taxon>
        <taxon>Leptospirales</taxon>
        <taxon>Leptospiraceae</taxon>
        <taxon>Leptospira</taxon>
    </lineage>
</organism>
<feature type="domain" description="Methylmalonyl-CoA mutase alpha/beta chain catalytic" evidence="6">
    <location>
        <begin position="59"/>
        <end position="472"/>
    </location>
</feature>
<keyword evidence="5" id="KW-0170">Cobalt</keyword>
<comment type="cofactor">
    <cofactor evidence="1">
        <name>adenosylcob(III)alamin</name>
        <dbReference type="ChEBI" id="CHEBI:18408"/>
    </cofactor>
</comment>
<dbReference type="SUPFAM" id="SSF52242">
    <property type="entry name" value="Cobalamin (vitamin B12)-binding domain"/>
    <property type="match status" value="1"/>
</dbReference>
<dbReference type="Gene3D" id="3.40.50.280">
    <property type="entry name" value="Cobalamin-binding domain"/>
    <property type="match status" value="1"/>
</dbReference>
<evidence type="ECO:0000256" key="1">
    <source>
        <dbReference type="ARBA" id="ARBA00001922"/>
    </source>
</evidence>
<proteinExistence type="inferred from homology"/>
<dbReference type="PANTHER" id="PTHR48101">
    <property type="entry name" value="METHYLMALONYL-COA MUTASE, MITOCHONDRIAL-RELATED"/>
    <property type="match status" value="1"/>
</dbReference>
<sequence>MESSLARELCGSSPKKRRIKMADQKLFADFPPVTREAWIALIQKDLKGADFEKKLVWETAEGFKIQPVYTKEDIGDKQWLTSNLPGTIPFARSTRKLVQDWSIRQDFDSPSIAEANRLAKEAAANGVTAIGFIIENKTSSQTGIPVHSSKDLETLIEGLPFDQVTLHFIAEERSPEIFSWLPKDKVFVGGLGYDPYRILLKHGRSGKHSVAGLKEILETIASSWPHYRGLSVHSSTFRDAGSTISEELAFALAAAAEYVQQLKTIGMDTDTIASQLMFEFSIGPDYFLEIAKFRAARILWAEIIKEFGPKEESSQHAFLTAQTCRYNYSAYDSNVNMLRATTEAMSAAIGGCEVISVSPYDSVLKTSDSFSLRIARNIQLLMKHESHLDKVVDPSAGSYYLESLTDSLTKKAWEIFCEIESAGGFLEALKKGIIQKKIADSRRKKEENLANRKEILLGTNQYPNGEDRVPTLNLSKTLGDIDSVAGEIVCEKISEFRAGAGIEEIRLKTENFSKKTGKVPTVLLLPMGDLKMKKARAIFSQNFLACAGYKVVDPGSYATPEEALQGLKETNADIVVFCTSDEEVGGFVGSTFAILKKQNRHLVGIVAGNPAEQIDSLGSKGIEFFIHVRSQHLETLNLIQKRLGI</sequence>
<keyword evidence="3" id="KW-0846">Cobalamin</keyword>
<dbReference type="CDD" id="cd03677">
    <property type="entry name" value="MM_CoA_mutase_beta"/>
    <property type="match status" value="1"/>
</dbReference>
<dbReference type="InterPro" id="IPR016176">
    <property type="entry name" value="Cbl-dep_enz_cat"/>
</dbReference>
<evidence type="ECO:0000259" key="6">
    <source>
        <dbReference type="Pfam" id="PF01642"/>
    </source>
</evidence>
<dbReference type="EMBL" id="AHMI02000226">
    <property type="protein sequence ID" value="EMY13682.1"/>
    <property type="molecule type" value="Genomic_DNA"/>
</dbReference>
<dbReference type="PANTHER" id="PTHR48101:SF1">
    <property type="entry name" value="METHYLMALONYL-COA MUTASE, LARGE SUBUNIT"/>
    <property type="match status" value="1"/>
</dbReference>
<evidence type="ECO:0000256" key="5">
    <source>
        <dbReference type="ARBA" id="ARBA00023285"/>
    </source>
</evidence>
<reference evidence="7 8" key="1">
    <citation type="submission" date="2013-02" db="EMBL/GenBank/DDBJ databases">
        <authorList>
            <person name="Harkins D.M."/>
            <person name="Durkin A.S."/>
            <person name="Brinkac L.M."/>
            <person name="Haft D.H."/>
            <person name="Selengut J.D."/>
            <person name="Sanka R."/>
            <person name="DePew J."/>
            <person name="Purushe J."/>
            <person name="Haake D.A."/>
            <person name="Matsunaga J."/>
            <person name="Vinetz J.M."/>
            <person name="Sutton G.G."/>
            <person name="Nierman W.C."/>
            <person name="Fouts D.E."/>
        </authorList>
    </citation>
    <scope>NUCLEOTIDE SEQUENCE [LARGE SCALE GENOMIC DNA]</scope>
    <source>
        <strain evidence="7 8">Ecochallenge</strain>
    </source>
</reference>
<accession>N1U3T0</accession>
<dbReference type="GO" id="GO:0016866">
    <property type="term" value="F:intramolecular transferase activity"/>
    <property type="evidence" value="ECO:0007669"/>
    <property type="project" value="InterPro"/>
</dbReference>
<evidence type="ECO:0000313" key="8">
    <source>
        <dbReference type="Proteomes" id="UP000012249"/>
    </source>
</evidence>
<dbReference type="Proteomes" id="UP000012249">
    <property type="component" value="Unassembled WGS sequence"/>
</dbReference>
<dbReference type="Gene3D" id="3.20.20.240">
    <property type="entry name" value="Methylmalonyl-CoA mutase"/>
    <property type="match status" value="1"/>
</dbReference>
<gene>
    <name evidence="7" type="ORF">LEP1GSC043_4650</name>
</gene>
<keyword evidence="4" id="KW-0413">Isomerase</keyword>
<dbReference type="GO" id="GO:0031419">
    <property type="term" value="F:cobalamin binding"/>
    <property type="evidence" value="ECO:0007669"/>
    <property type="project" value="UniProtKB-KW"/>
</dbReference>
<evidence type="ECO:0000313" key="7">
    <source>
        <dbReference type="EMBL" id="EMY13682.1"/>
    </source>
</evidence>
<dbReference type="AlphaFoldDB" id="N1U3T0"/>
<evidence type="ECO:0000256" key="4">
    <source>
        <dbReference type="ARBA" id="ARBA00023235"/>
    </source>
</evidence>
<evidence type="ECO:0000256" key="3">
    <source>
        <dbReference type="ARBA" id="ARBA00022628"/>
    </source>
</evidence>
<dbReference type="Pfam" id="PF01642">
    <property type="entry name" value="MM_CoA_mutase"/>
    <property type="match status" value="1"/>
</dbReference>
<comment type="caution">
    <text evidence="7">The sequence shown here is derived from an EMBL/GenBank/DDBJ whole genome shotgun (WGS) entry which is preliminary data.</text>
</comment>
<dbReference type="SUPFAM" id="SSF51703">
    <property type="entry name" value="Cobalamin (vitamin B12)-dependent enzymes"/>
    <property type="match status" value="1"/>
</dbReference>
<protein>
    <submittedName>
        <fullName evidence="7">Putative methylmalonyl-CoA mutase, small subunit</fullName>
    </submittedName>
</protein>
<evidence type="ECO:0000256" key="2">
    <source>
        <dbReference type="ARBA" id="ARBA00008465"/>
    </source>
</evidence>
<dbReference type="InterPro" id="IPR006099">
    <property type="entry name" value="MeMalonylCoA_mutase_a/b_cat"/>
</dbReference>
<comment type="similarity">
    <text evidence="2">Belongs to the methylmalonyl-CoA mutase family.</text>
</comment>
<dbReference type="GO" id="GO:0046872">
    <property type="term" value="F:metal ion binding"/>
    <property type="evidence" value="ECO:0007669"/>
    <property type="project" value="InterPro"/>
</dbReference>
<dbReference type="InterPro" id="IPR036724">
    <property type="entry name" value="Cobalamin-bd_sf"/>
</dbReference>
<name>N1U3T0_9LEPT</name>